<keyword evidence="1" id="KW-0732">Signal</keyword>
<dbReference type="Proteomes" id="UP000541154">
    <property type="component" value="Unassembled WGS sequence"/>
</dbReference>
<dbReference type="InterPro" id="IPR057277">
    <property type="entry name" value="LysM_C"/>
</dbReference>
<reference evidence="3 4" key="1">
    <citation type="submission" date="2019-04" db="EMBL/GenBank/DDBJ databases">
        <title>Aspergillus burnettii sp. nov., novel species from soil in southeast Queensland.</title>
        <authorList>
            <person name="Gilchrist C.L.M."/>
            <person name="Pitt J.I."/>
            <person name="Lange L."/>
            <person name="Lacey H.J."/>
            <person name="Vuong D."/>
            <person name="Midgley D.J."/>
            <person name="Greenfield P."/>
            <person name="Bradbury M."/>
            <person name="Lacey E."/>
            <person name="Busk P.K."/>
            <person name="Pilgaard B."/>
            <person name="Chooi Y.H."/>
            <person name="Piggott A.M."/>
        </authorList>
    </citation>
    <scope>NUCLEOTIDE SEQUENCE [LARGE SCALE GENOMIC DNA]</scope>
    <source>
        <strain evidence="3 4">FRR 5400</strain>
    </source>
</reference>
<evidence type="ECO:0000313" key="3">
    <source>
        <dbReference type="EMBL" id="KAF5857813.1"/>
    </source>
</evidence>
<feature type="chain" id="PRO_5034867393" description="Secreted LysM effector LysM C-terminal domain-containing protein" evidence="1">
    <location>
        <begin position="20"/>
        <end position="149"/>
    </location>
</feature>
<dbReference type="AlphaFoldDB" id="A0A8H5ZVU5"/>
<gene>
    <name evidence="3" type="ORF">ETB97_005222</name>
</gene>
<name>A0A8H5ZVU5_PETAA</name>
<keyword evidence="4" id="KW-1185">Reference proteome</keyword>
<comment type="caution">
    <text evidence="3">The sequence shown here is derived from an EMBL/GenBank/DDBJ whole genome shotgun (WGS) entry which is preliminary data.</text>
</comment>
<accession>A0A8H5ZVU5</accession>
<feature type="domain" description="Secreted LysM effector LysM C-terminal" evidence="2">
    <location>
        <begin position="20"/>
        <end position="116"/>
    </location>
</feature>
<protein>
    <recommendedName>
        <fullName evidence="2">Secreted LysM effector LysM C-terminal domain-containing protein</fullName>
    </recommendedName>
</protein>
<dbReference type="EMBL" id="SPNV01000236">
    <property type="protein sequence ID" value="KAF5857813.1"/>
    <property type="molecule type" value="Genomic_DNA"/>
</dbReference>
<evidence type="ECO:0000313" key="4">
    <source>
        <dbReference type="Proteomes" id="UP000541154"/>
    </source>
</evidence>
<evidence type="ECO:0000256" key="1">
    <source>
        <dbReference type="SAM" id="SignalP"/>
    </source>
</evidence>
<proteinExistence type="predicted"/>
<dbReference type="Pfam" id="PF25139">
    <property type="entry name" value="LysM14_C"/>
    <property type="match status" value="1"/>
</dbReference>
<evidence type="ECO:0000259" key="2">
    <source>
        <dbReference type="Pfam" id="PF25139"/>
    </source>
</evidence>
<feature type="signal peptide" evidence="1">
    <location>
        <begin position="1"/>
        <end position="19"/>
    </location>
</feature>
<organism evidence="3 4">
    <name type="scientific">Petromyces alliaceus</name>
    <name type="common">Aspergillus alliaceus</name>
    <dbReference type="NCBI Taxonomy" id="209559"/>
    <lineage>
        <taxon>Eukaryota</taxon>
        <taxon>Fungi</taxon>
        <taxon>Dikarya</taxon>
        <taxon>Ascomycota</taxon>
        <taxon>Pezizomycotina</taxon>
        <taxon>Eurotiomycetes</taxon>
        <taxon>Eurotiomycetidae</taxon>
        <taxon>Eurotiales</taxon>
        <taxon>Aspergillaceae</taxon>
        <taxon>Aspergillus</taxon>
        <taxon>Aspergillus subgen. Circumdati</taxon>
    </lineage>
</organism>
<sequence>MRFLQVLMLGAGLAMQAKAYDLTFYDNVMDCNANDNTNYKIFEGNSDQCINLFDTPPSDTSCSLYTNGGFSNTACTSDNFRATSVFLNDLHTQVLGTNSCWSCTFYNERDCEVETYPPITTDKCNYRGGHGLASFKCSLEMKFGMAIGI</sequence>